<comment type="caution">
    <text evidence="2">The sequence shown here is derived from an EMBL/GenBank/DDBJ whole genome shotgun (WGS) entry which is preliminary data.</text>
</comment>
<dbReference type="Proteomes" id="UP000192356">
    <property type="component" value="Unassembled WGS sequence"/>
</dbReference>
<keyword evidence="1" id="KW-0472">Membrane</keyword>
<organism evidence="2 3">
    <name type="scientific">Hepatospora eriocheir</name>
    <dbReference type="NCBI Taxonomy" id="1081669"/>
    <lineage>
        <taxon>Eukaryota</taxon>
        <taxon>Fungi</taxon>
        <taxon>Fungi incertae sedis</taxon>
        <taxon>Microsporidia</taxon>
        <taxon>Hepatosporidae</taxon>
        <taxon>Hepatospora</taxon>
    </lineage>
</organism>
<protein>
    <submittedName>
        <fullName evidence="2">Uncharacterized protein</fullName>
    </submittedName>
</protein>
<keyword evidence="1" id="KW-1133">Transmembrane helix</keyword>
<proteinExistence type="predicted"/>
<sequence>MFKFFLKRILCRNRVTTVIIFELLILACQTILIYFFYNIYFSILNKLMKFDNQKIDDEETTR</sequence>
<gene>
    <name evidence="2" type="ORF">HERIO_869</name>
</gene>
<dbReference type="VEuPathDB" id="MicrosporidiaDB:HERIO_869"/>
<dbReference type="AlphaFoldDB" id="A0A1X0QC36"/>
<name>A0A1X0QC36_9MICR</name>
<feature type="transmembrane region" description="Helical" evidence="1">
    <location>
        <begin position="20"/>
        <end position="40"/>
    </location>
</feature>
<keyword evidence="1" id="KW-0812">Transmembrane</keyword>
<reference evidence="2 3" key="1">
    <citation type="journal article" date="2017" name="Environ. Microbiol.">
        <title>Decay of the glycolytic pathway and adaptation to intranuclear parasitism within Enterocytozoonidae microsporidia.</title>
        <authorList>
            <person name="Wiredu Boakye D."/>
            <person name="Jaroenlak P."/>
            <person name="Prachumwat A."/>
            <person name="Williams T.A."/>
            <person name="Bateman K.S."/>
            <person name="Itsathitphaisarn O."/>
            <person name="Sritunyalucksana K."/>
            <person name="Paszkiewicz K.H."/>
            <person name="Moore K.A."/>
            <person name="Stentiford G.D."/>
            <person name="Williams B.A."/>
        </authorList>
    </citation>
    <scope>NUCLEOTIDE SEQUENCE [LARGE SCALE GENOMIC DNA]</scope>
    <source>
        <strain evidence="2 3">GB1</strain>
    </source>
</reference>
<evidence type="ECO:0000313" key="3">
    <source>
        <dbReference type="Proteomes" id="UP000192356"/>
    </source>
</evidence>
<evidence type="ECO:0000313" key="2">
    <source>
        <dbReference type="EMBL" id="ORD97274.1"/>
    </source>
</evidence>
<accession>A0A1X0QC36</accession>
<keyword evidence="3" id="KW-1185">Reference proteome</keyword>
<dbReference type="EMBL" id="LVKB01000031">
    <property type="protein sequence ID" value="ORD97274.1"/>
    <property type="molecule type" value="Genomic_DNA"/>
</dbReference>
<evidence type="ECO:0000256" key="1">
    <source>
        <dbReference type="SAM" id="Phobius"/>
    </source>
</evidence>